<dbReference type="InterPro" id="IPR001680">
    <property type="entry name" value="WD40_rpt"/>
</dbReference>
<dbReference type="Pfam" id="PF00400">
    <property type="entry name" value="WD40"/>
    <property type="match status" value="4"/>
</dbReference>
<dbReference type="InterPro" id="IPR036322">
    <property type="entry name" value="WD40_repeat_dom_sf"/>
</dbReference>
<proteinExistence type="predicted"/>
<keyword evidence="2" id="KW-0677">Repeat</keyword>
<name>A0AAV2SS84_MEGNR</name>
<evidence type="ECO:0000256" key="3">
    <source>
        <dbReference type="PROSITE-ProRule" id="PRU00221"/>
    </source>
</evidence>
<feature type="repeat" description="WD" evidence="3">
    <location>
        <begin position="232"/>
        <end position="273"/>
    </location>
</feature>
<feature type="region of interest" description="Disordered" evidence="4">
    <location>
        <begin position="157"/>
        <end position="178"/>
    </location>
</feature>
<dbReference type="Proteomes" id="UP001497623">
    <property type="component" value="Unassembled WGS sequence"/>
</dbReference>
<keyword evidence="1 3" id="KW-0853">WD repeat</keyword>
<evidence type="ECO:0000256" key="2">
    <source>
        <dbReference type="ARBA" id="ARBA00022737"/>
    </source>
</evidence>
<evidence type="ECO:0000313" key="6">
    <source>
        <dbReference type="Proteomes" id="UP001497623"/>
    </source>
</evidence>
<dbReference type="InterPro" id="IPR019775">
    <property type="entry name" value="WD40_repeat_CS"/>
</dbReference>
<dbReference type="InterPro" id="IPR015943">
    <property type="entry name" value="WD40/YVTN_repeat-like_dom_sf"/>
</dbReference>
<gene>
    <name evidence="5" type="ORF">MNOR_LOCUS39130</name>
</gene>
<protein>
    <submittedName>
        <fullName evidence="5">Uncharacterized protein</fullName>
    </submittedName>
</protein>
<feature type="compositionally biased region" description="Basic and acidic residues" evidence="4">
    <location>
        <begin position="166"/>
        <end position="178"/>
    </location>
</feature>
<evidence type="ECO:0000256" key="4">
    <source>
        <dbReference type="SAM" id="MobiDB-lite"/>
    </source>
</evidence>
<dbReference type="PROSITE" id="PS50082">
    <property type="entry name" value="WD_REPEATS_2"/>
    <property type="match status" value="4"/>
</dbReference>
<dbReference type="SMART" id="SM00320">
    <property type="entry name" value="WD40"/>
    <property type="match status" value="7"/>
</dbReference>
<dbReference type="PANTHER" id="PTHR44499:SF1">
    <property type="entry name" value="JOUBERIN"/>
    <property type="match status" value="1"/>
</dbReference>
<dbReference type="GO" id="GO:0036064">
    <property type="term" value="C:ciliary basal body"/>
    <property type="evidence" value="ECO:0007669"/>
    <property type="project" value="TreeGrafter"/>
</dbReference>
<dbReference type="AlphaFoldDB" id="A0AAV2SS84"/>
<feature type="non-terminal residue" evidence="5">
    <location>
        <position position="1"/>
    </location>
</feature>
<feature type="repeat" description="WD" evidence="3">
    <location>
        <begin position="436"/>
        <end position="464"/>
    </location>
</feature>
<feature type="repeat" description="WD" evidence="3">
    <location>
        <begin position="322"/>
        <end position="363"/>
    </location>
</feature>
<reference evidence="5 6" key="1">
    <citation type="submission" date="2024-05" db="EMBL/GenBank/DDBJ databases">
        <authorList>
            <person name="Wallberg A."/>
        </authorList>
    </citation>
    <scope>NUCLEOTIDE SEQUENCE [LARGE SCALE GENOMIC DNA]</scope>
</reference>
<dbReference type="PANTHER" id="PTHR44499">
    <property type="entry name" value="JOUBERIN"/>
    <property type="match status" value="1"/>
</dbReference>
<dbReference type="PROSITE" id="PS50294">
    <property type="entry name" value="WD_REPEATS_REGION"/>
    <property type="match status" value="2"/>
</dbReference>
<accession>A0AAV2SS84</accession>
<sequence length="548" mass="61581">RSLYCRWEEEIIFNEDIEHFQKNDSQAIMFFQLMDFPSSTGNNQNNTSGFGKEGKGWTTFAWAFLKVVGANGHKNIGQRLRLQLWRPMKSANIGLNELYSWWSSGSRIHYPSTLYVTLRPVTLQEDPPPALRSTIATQAEQGGAQLTHLLDQSSSIAGSKTTLSGHPDRTSVEWDRKPNQSCKIPNRIKHHLSVDSDCLVVKFSHNGIYLACGAHKDVLIYNILSGELLITLNGHFGLIYDVTWSENDNLLLTASADSTARVWNFEANDSNNKSQILAHPSYVYVARFVPGKSRIIVTGCYDHVLRVWSSKKGESYILFQEITNHLGFISALCFSYDGNVLYSGDKQGVILIWNVDKEAKTDKKKGYKTLSLVNEIKLNEVVGTTINALDAHPSGHRLLVHTRDSQMRFVNHNYWTITHRLRGFLNVREQIRGCMSPCGQWVLTGSEDQGVYVWNADSGEMVSAFMDLPLDGTTSCVDFHPHGNIIAISSYSHQAPVLILSFDETSTPVNTSIPRAVLPASSASNVQSTSRITKFTKQDCQIYYQVYR</sequence>
<dbReference type="EMBL" id="CAXKWB010097501">
    <property type="protein sequence ID" value="CAL4221671.1"/>
    <property type="molecule type" value="Genomic_DNA"/>
</dbReference>
<comment type="caution">
    <text evidence="5">The sequence shown here is derived from an EMBL/GenBank/DDBJ whole genome shotgun (WGS) entry which is preliminary data.</text>
</comment>
<organism evidence="5 6">
    <name type="scientific">Meganyctiphanes norvegica</name>
    <name type="common">Northern krill</name>
    <name type="synonym">Thysanopoda norvegica</name>
    <dbReference type="NCBI Taxonomy" id="48144"/>
    <lineage>
        <taxon>Eukaryota</taxon>
        <taxon>Metazoa</taxon>
        <taxon>Ecdysozoa</taxon>
        <taxon>Arthropoda</taxon>
        <taxon>Crustacea</taxon>
        <taxon>Multicrustacea</taxon>
        <taxon>Malacostraca</taxon>
        <taxon>Eumalacostraca</taxon>
        <taxon>Eucarida</taxon>
        <taxon>Euphausiacea</taxon>
        <taxon>Euphausiidae</taxon>
        <taxon>Meganyctiphanes</taxon>
    </lineage>
</organism>
<evidence type="ECO:0000256" key="1">
    <source>
        <dbReference type="ARBA" id="ARBA00022574"/>
    </source>
</evidence>
<dbReference type="GO" id="GO:0044458">
    <property type="term" value="P:motile cilium assembly"/>
    <property type="evidence" value="ECO:0007669"/>
    <property type="project" value="TreeGrafter"/>
</dbReference>
<dbReference type="SUPFAM" id="SSF50978">
    <property type="entry name" value="WD40 repeat-like"/>
    <property type="match status" value="1"/>
</dbReference>
<keyword evidence="6" id="KW-1185">Reference proteome</keyword>
<feature type="repeat" description="WD" evidence="3">
    <location>
        <begin position="276"/>
        <end position="318"/>
    </location>
</feature>
<dbReference type="InterPro" id="IPR052803">
    <property type="entry name" value="Cilium-Associated_Jouberin"/>
</dbReference>
<dbReference type="PROSITE" id="PS00678">
    <property type="entry name" value="WD_REPEATS_1"/>
    <property type="match status" value="1"/>
</dbReference>
<dbReference type="Gene3D" id="2.130.10.10">
    <property type="entry name" value="YVTN repeat-like/Quinoprotein amine dehydrogenase"/>
    <property type="match status" value="1"/>
</dbReference>
<evidence type="ECO:0000313" key="5">
    <source>
        <dbReference type="EMBL" id="CAL4221671.1"/>
    </source>
</evidence>